<evidence type="ECO:0008006" key="3">
    <source>
        <dbReference type="Google" id="ProtNLM"/>
    </source>
</evidence>
<accession>A0A1Y3LJ11</accession>
<dbReference type="AlphaFoldDB" id="A0A1Y3LJ11"/>
<proteinExistence type="predicted"/>
<protein>
    <recommendedName>
        <fullName evidence="3">RHS repeat-associated core domain-containing protein</fullName>
    </recommendedName>
</protein>
<evidence type="ECO:0000313" key="2">
    <source>
        <dbReference type="Proteomes" id="UP000196082"/>
    </source>
</evidence>
<dbReference type="InterPro" id="IPR022385">
    <property type="entry name" value="Rhs_assc_core"/>
</dbReference>
<reference evidence="1 2" key="1">
    <citation type="submission" date="2017-05" db="EMBL/GenBank/DDBJ databases">
        <title>Whole genome sequence of Pseudomonas putida isolate 1312 commercialized as a biostimulant.</title>
        <authorList>
            <person name="Crovadore J."/>
            <person name="Blanc P."/>
            <person name="Chablais R."/>
            <person name="Cochard B."/>
            <person name="Grizard D."/>
            <person name="Lefort F."/>
        </authorList>
    </citation>
    <scope>NUCLEOTIDE SEQUENCE [LARGE SCALE GENOMIC DNA]</scope>
    <source>
        <strain evidence="1 2">1312</strain>
    </source>
</reference>
<dbReference type="SUPFAM" id="SSF56399">
    <property type="entry name" value="ADP-ribosylation"/>
    <property type="match status" value="1"/>
</dbReference>
<dbReference type="EMBL" id="NFSB01000050">
    <property type="protein sequence ID" value="OUM38075.1"/>
    <property type="molecule type" value="Genomic_DNA"/>
</dbReference>
<gene>
    <name evidence="1" type="ORF">B8W72_02750</name>
</gene>
<dbReference type="Gene3D" id="2.180.10.10">
    <property type="entry name" value="RHS repeat-associated core"/>
    <property type="match status" value="1"/>
</dbReference>
<evidence type="ECO:0000313" key="1">
    <source>
        <dbReference type="EMBL" id="OUM38075.1"/>
    </source>
</evidence>
<sequence>MSSEDDVPILAQRKVNSGARRKVKLFYCAGKVHTLKSEDSVRQVIRHDREVLVERGAVTQLAWGDKQASVLGVKRPSGAYGKNYSAYGAHEFSTELTGLTGFSGYYFDALSTHYLLGNGYRSYSSRMMRFMSPDSLSPFGRGGLNTYGYCAGDPINRVDPDGRAPAFTLKQVKVHVKNSSPGVRRFMKSRTGKERPYVKVADFSAEFKDGFDATPAGELTLPSDGLTLDEFPRGEGMEEITAMLLYRSMKNAKRAYVALAANEMPIDLRGMFAQHAGEISRMMETLRGARDSSISFQEHDRGFQRAHARNMTEINGRLKGMKQERDAHAIQLAERLRRQE</sequence>
<name>A0A1Y3LJ11_PSEPU</name>
<dbReference type="NCBIfam" id="TIGR03696">
    <property type="entry name" value="Rhs_assc_core"/>
    <property type="match status" value="1"/>
</dbReference>
<comment type="caution">
    <text evidence="1">The sequence shown here is derived from an EMBL/GenBank/DDBJ whole genome shotgun (WGS) entry which is preliminary data.</text>
</comment>
<dbReference type="Proteomes" id="UP000196082">
    <property type="component" value="Unassembled WGS sequence"/>
</dbReference>
<organism evidence="1 2">
    <name type="scientific">Pseudomonas putida</name>
    <name type="common">Arthrobacter siderocapsulatus</name>
    <dbReference type="NCBI Taxonomy" id="303"/>
    <lineage>
        <taxon>Bacteria</taxon>
        <taxon>Pseudomonadati</taxon>
        <taxon>Pseudomonadota</taxon>
        <taxon>Gammaproteobacteria</taxon>
        <taxon>Pseudomonadales</taxon>
        <taxon>Pseudomonadaceae</taxon>
        <taxon>Pseudomonas</taxon>
    </lineage>
</organism>